<protein>
    <recommendedName>
        <fullName evidence="12">IMD domain-containing protein</fullName>
    </recommendedName>
</protein>
<evidence type="ECO:0000256" key="10">
    <source>
        <dbReference type="ARBA" id="ARBA00023273"/>
    </source>
</evidence>
<dbReference type="AlphaFoldDB" id="A0A7J5YX85"/>
<organism evidence="13 14">
    <name type="scientific">Dissostichus mawsoni</name>
    <name type="common">Antarctic cod</name>
    <dbReference type="NCBI Taxonomy" id="36200"/>
    <lineage>
        <taxon>Eukaryota</taxon>
        <taxon>Metazoa</taxon>
        <taxon>Chordata</taxon>
        <taxon>Craniata</taxon>
        <taxon>Vertebrata</taxon>
        <taxon>Euteleostomi</taxon>
        <taxon>Actinopterygii</taxon>
        <taxon>Neopterygii</taxon>
        <taxon>Teleostei</taxon>
        <taxon>Neoteleostei</taxon>
        <taxon>Acanthomorphata</taxon>
        <taxon>Eupercaria</taxon>
        <taxon>Perciformes</taxon>
        <taxon>Notothenioidei</taxon>
        <taxon>Nototheniidae</taxon>
        <taxon>Dissostichus</taxon>
    </lineage>
</organism>
<dbReference type="CDD" id="cd07646">
    <property type="entry name" value="I-BAR_IMD_IRSp53"/>
    <property type="match status" value="1"/>
</dbReference>
<dbReference type="OrthoDB" id="3800937at2759"/>
<dbReference type="GO" id="GO:0016020">
    <property type="term" value="C:membrane"/>
    <property type="evidence" value="ECO:0007669"/>
    <property type="project" value="UniProtKB-SubCell"/>
</dbReference>
<evidence type="ECO:0000256" key="4">
    <source>
        <dbReference type="ARBA" id="ARBA00004486"/>
    </source>
</evidence>
<dbReference type="GO" id="GO:0001726">
    <property type="term" value="C:ruffle"/>
    <property type="evidence" value="ECO:0007669"/>
    <property type="project" value="UniProtKB-SubCell"/>
</dbReference>
<comment type="subcellular location">
    <subcellularLocation>
        <location evidence="4">Cell projection</location>
        <location evidence="4">Filopodium</location>
    </subcellularLocation>
    <subcellularLocation>
        <location evidence="3">Cell projection</location>
        <location evidence="3">Ruffle</location>
    </subcellularLocation>
    <subcellularLocation>
        <location evidence="2">Cytoplasm</location>
        <location evidence="2">Cytoskeleton</location>
    </subcellularLocation>
    <subcellularLocation>
        <location evidence="1">Membrane</location>
        <topology evidence="1">Peripheral membrane protein</topology>
    </subcellularLocation>
</comment>
<evidence type="ECO:0000256" key="2">
    <source>
        <dbReference type="ARBA" id="ARBA00004245"/>
    </source>
</evidence>
<dbReference type="GO" id="GO:0030838">
    <property type="term" value="P:positive regulation of actin filament polymerization"/>
    <property type="evidence" value="ECO:0007669"/>
    <property type="project" value="TreeGrafter"/>
</dbReference>
<evidence type="ECO:0000256" key="3">
    <source>
        <dbReference type="ARBA" id="ARBA00004466"/>
    </source>
</evidence>
<evidence type="ECO:0000313" key="14">
    <source>
        <dbReference type="Proteomes" id="UP000518266"/>
    </source>
</evidence>
<keyword evidence="9" id="KW-0206">Cytoskeleton</keyword>
<keyword evidence="8" id="KW-0472">Membrane</keyword>
<dbReference type="GO" id="GO:0005829">
    <property type="term" value="C:cytosol"/>
    <property type="evidence" value="ECO:0007669"/>
    <property type="project" value="TreeGrafter"/>
</dbReference>
<proteinExistence type="predicted"/>
<dbReference type="GO" id="GO:0051764">
    <property type="term" value="P:actin crosslink formation"/>
    <property type="evidence" value="ECO:0007669"/>
    <property type="project" value="TreeGrafter"/>
</dbReference>
<dbReference type="PANTHER" id="PTHR14206">
    <property type="entry name" value="BRAIN-SPECIFIC ANGIOGENESIS INHIBITOR 1-ASSOCIATED PROTEIN 2"/>
    <property type="match status" value="1"/>
</dbReference>
<dbReference type="GO" id="GO:0005856">
    <property type="term" value="C:cytoskeleton"/>
    <property type="evidence" value="ECO:0007669"/>
    <property type="project" value="UniProtKB-SubCell"/>
</dbReference>
<dbReference type="SUPFAM" id="SSF50044">
    <property type="entry name" value="SH3-domain"/>
    <property type="match status" value="1"/>
</dbReference>
<evidence type="ECO:0000256" key="11">
    <source>
        <dbReference type="SAM" id="MobiDB-lite"/>
    </source>
</evidence>
<dbReference type="PROSITE" id="PS51338">
    <property type="entry name" value="IMD"/>
    <property type="match status" value="1"/>
</dbReference>
<keyword evidence="6" id="KW-0597">Phosphoprotein</keyword>
<dbReference type="GO" id="GO:0008093">
    <property type="term" value="F:cytoskeletal anchor activity"/>
    <property type="evidence" value="ECO:0007669"/>
    <property type="project" value="InterPro"/>
</dbReference>
<evidence type="ECO:0000256" key="6">
    <source>
        <dbReference type="ARBA" id="ARBA00022553"/>
    </source>
</evidence>
<dbReference type="GO" id="GO:0005654">
    <property type="term" value="C:nucleoplasm"/>
    <property type="evidence" value="ECO:0007669"/>
    <property type="project" value="TreeGrafter"/>
</dbReference>
<dbReference type="PANTHER" id="PTHR14206:SF3">
    <property type="entry name" value="BRAIN-SPECIFIC ANGIOGENESIS INHIBITOR 1-ASSOCIATED PROTEIN 2"/>
    <property type="match status" value="1"/>
</dbReference>
<keyword evidence="7" id="KW-0175">Coiled coil</keyword>
<keyword evidence="5" id="KW-0963">Cytoplasm</keyword>
<feature type="domain" description="IMD" evidence="12">
    <location>
        <begin position="33"/>
        <end position="302"/>
    </location>
</feature>
<dbReference type="InterPro" id="IPR030128">
    <property type="entry name" value="BAIP2_I-BAR_dom"/>
</dbReference>
<sequence>MVLTDAPTRMSRTDEVHRSVPALCQPVTDLWAASMFESVIVTLTDRECSRSIMEQFNPCLRNFIAMGKSYEKALTSVTFAAKGYFDALVRMGEMASESQGSKDLGEVLFQMAEVHRQIQIQLEEMLKSFHNELLTELEKKVELDARYLNAALKKYQTEHKSKGESLEKCQAELKKLRRKSQGSKHPSKYGDKEMQVSVCECVTAGWMSIHEADRCYVEAISNKQSELDNCIAEGYKHALSEERRRYCFLVDRQCAVAKNSSVYHGKGKELLTQKIPAWQQACAEPNKLPDRAMFLAQQMSGVAGAMVPITHHPGMPLSEPLAGAKPLPVPPELAALRASGGMGQQRLMGGVDGGMPVMNGTAGAHGGEDYQQWMEGKVAQGKASPQTHRHGGEVYSNTLPVRKVAPAKSKTTLNSKLSPPPPPCYPAETRTLPRSSSMAAGLERNGRTRVQAIFSHTAGDNSTLLSFFEGDVITLLVPEARDGRGWFPFSYTCVISDGDSNSMRQLRVHNLHGKSSSTGNLLEEKTWRPLSLITVSTPTWRHRALLRCTADSNAPTVWPCQASHRWGVRKTSTQHTL</sequence>
<dbReference type="EMBL" id="JAAKFY010000008">
    <property type="protein sequence ID" value="KAF3854036.1"/>
    <property type="molecule type" value="Genomic_DNA"/>
</dbReference>
<evidence type="ECO:0000256" key="9">
    <source>
        <dbReference type="ARBA" id="ARBA00023212"/>
    </source>
</evidence>
<keyword evidence="14" id="KW-1185">Reference proteome</keyword>
<keyword evidence="10" id="KW-0966">Cell projection</keyword>
<dbReference type="GO" id="GO:0007009">
    <property type="term" value="P:plasma membrane organization"/>
    <property type="evidence" value="ECO:0007669"/>
    <property type="project" value="InterPro"/>
</dbReference>
<evidence type="ECO:0000256" key="1">
    <source>
        <dbReference type="ARBA" id="ARBA00004170"/>
    </source>
</evidence>
<gene>
    <name evidence="13" type="ORF">F7725_014724</name>
</gene>
<feature type="region of interest" description="Disordered" evidence="11">
    <location>
        <begin position="408"/>
        <end position="435"/>
    </location>
</feature>
<reference evidence="13 14" key="1">
    <citation type="submission" date="2020-03" db="EMBL/GenBank/DDBJ databases">
        <title>Dissostichus mawsoni Genome sequencing and assembly.</title>
        <authorList>
            <person name="Park H."/>
        </authorList>
    </citation>
    <scope>NUCLEOTIDE SEQUENCE [LARGE SCALE GENOMIC DNA]</scope>
    <source>
        <strain evidence="13">DM0001</strain>
        <tissue evidence="13">Muscle</tissue>
    </source>
</reference>
<dbReference type="Proteomes" id="UP000518266">
    <property type="component" value="Unassembled WGS sequence"/>
</dbReference>
<dbReference type="Gene3D" id="1.20.1270.60">
    <property type="entry name" value="Arfaptin homology (AH) domain/BAR domain"/>
    <property type="match status" value="1"/>
</dbReference>
<dbReference type="Gene3D" id="2.30.30.40">
    <property type="entry name" value="SH3 Domains"/>
    <property type="match status" value="1"/>
</dbReference>
<evidence type="ECO:0000313" key="13">
    <source>
        <dbReference type="EMBL" id="KAF3854036.1"/>
    </source>
</evidence>
<evidence type="ECO:0000259" key="12">
    <source>
        <dbReference type="PROSITE" id="PS51338"/>
    </source>
</evidence>
<dbReference type="InterPro" id="IPR013606">
    <property type="entry name" value="I-BAR_dom"/>
</dbReference>
<dbReference type="GO" id="GO:0051017">
    <property type="term" value="P:actin filament bundle assembly"/>
    <property type="evidence" value="ECO:0007669"/>
    <property type="project" value="TreeGrafter"/>
</dbReference>
<dbReference type="SUPFAM" id="SSF103657">
    <property type="entry name" value="BAR/IMD domain-like"/>
    <property type="match status" value="1"/>
</dbReference>
<dbReference type="FunFam" id="1.20.1270.60:FF:000011">
    <property type="entry name" value="Brain-specific angiogenesis inhibitor 1-associated protein 2"/>
    <property type="match status" value="1"/>
</dbReference>
<evidence type="ECO:0000256" key="5">
    <source>
        <dbReference type="ARBA" id="ARBA00022490"/>
    </source>
</evidence>
<evidence type="ECO:0000256" key="7">
    <source>
        <dbReference type="ARBA" id="ARBA00023054"/>
    </source>
</evidence>
<accession>A0A7J5YX85</accession>
<dbReference type="Pfam" id="PF08397">
    <property type="entry name" value="IMD"/>
    <property type="match status" value="2"/>
</dbReference>
<dbReference type="InterPro" id="IPR027681">
    <property type="entry name" value="IRSp53/IRTKS/Pinkbar"/>
</dbReference>
<dbReference type="GO" id="GO:0030175">
    <property type="term" value="C:filopodium"/>
    <property type="evidence" value="ECO:0007669"/>
    <property type="project" value="UniProtKB-SubCell"/>
</dbReference>
<name>A0A7J5YX85_DISMA</name>
<dbReference type="InterPro" id="IPR027267">
    <property type="entry name" value="AH/BAR_dom_sf"/>
</dbReference>
<evidence type="ECO:0000256" key="8">
    <source>
        <dbReference type="ARBA" id="ARBA00023136"/>
    </source>
</evidence>
<comment type="caution">
    <text evidence="13">The sequence shown here is derived from an EMBL/GenBank/DDBJ whole genome shotgun (WGS) entry which is preliminary data.</text>
</comment>
<dbReference type="InterPro" id="IPR036028">
    <property type="entry name" value="SH3-like_dom_sf"/>
</dbReference>